<name>A0A2N5TXI2_9BASI</name>
<gene>
    <name evidence="3" type="ORF">PCANC_15307</name>
    <name evidence="1" type="ORF">PCASD_17977</name>
    <name evidence="2" type="ORF">PCASD_18260</name>
</gene>
<evidence type="ECO:0000313" key="5">
    <source>
        <dbReference type="Proteomes" id="UP000235392"/>
    </source>
</evidence>
<accession>A0A2N5TXI2</accession>
<organism evidence="2 5">
    <name type="scientific">Puccinia coronata f. sp. avenae</name>
    <dbReference type="NCBI Taxonomy" id="200324"/>
    <lineage>
        <taxon>Eukaryota</taxon>
        <taxon>Fungi</taxon>
        <taxon>Dikarya</taxon>
        <taxon>Basidiomycota</taxon>
        <taxon>Pucciniomycotina</taxon>
        <taxon>Pucciniomycetes</taxon>
        <taxon>Pucciniales</taxon>
        <taxon>Pucciniaceae</taxon>
        <taxon>Puccinia</taxon>
    </lineage>
</organism>
<comment type="caution">
    <text evidence="2">The sequence shown here is derived from an EMBL/GenBank/DDBJ whole genome shotgun (WGS) entry which is preliminary data.</text>
</comment>
<evidence type="ECO:0000313" key="2">
    <source>
        <dbReference type="EMBL" id="PLW30201.1"/>
    </source>
</evidence>
<protein>
    <submittedName>
        <fullName evidence="2">Uncharacterized protein</fullName>
    </submittedName>
</protein>
<dbReference type="EMBL" id="PGCI01000768">
    <property type="protein sequence ID" value="PLW16595.1"/>
    <property type="molecule type" value="Genomic_DNA"/>
</dbReference>
<reference evidence="4 5" key="1">
    <citation type="submission" date="2017-11" db="EMBL/GenBank/DDBJ databases">
        <title>De novo assembly and phasing of dikaryotic genomes from two isolates of Puccinia coronata f. sp. avenae, the causal agent of oat crown rust.</title>
        <authorList>
            <person name="Miller M.E."/>
            <person name="Zhang Y."/>
            <person name="Omidvar V."/>
            <person name="Sperschneider J."/>
            <person name="Schwessinger B."/>
            <person name="Raley C."/>
            <person name="Palmer J.M."/>
            <person name="Garnica D."/>
            <person name="Upadhyaya N."/>
            <person name="Rathjen J."/>
            <person name="Taylor J.M."/>
            <person name="Park R.F."/>
            <person name="Dodds P.N."/>
            <person name="Hirsch C.D."/>
            <person name="Kianian S.F."/>
            <person name="Figueroa M."/>
        </authorList>
    </citation>
    <scope>NUCLEOTIDE SEQUENCE [LARGE SCALE GENOMIC DNA]</scope>
    <source>
        <strain evidence="3">12NC29</strain>
        <strain evidence="2">12SD80</strain>
    </source>
</reference>
<evidence type="ECO:0000313" key="4">
    <source>
        <dbReference type="Proteomes" id="UP000235388"/>
    </source>
</evidence>
<evidence type="ECO:0000313" key="1">
    <source>
        <dbReference type="EMBL" id="PLW16595.1"/>
    </source>
</evidence>
<dbReference type="AlphaFoldDB" id="A0A2N5TXI2"/>
<keyword evidence="4" id="KW-1185">Reference proteome</keyword>
<dbReference type="Proteomes" id="UP000235388">
    <property type="component" value="Unassembled WGS sequence"/>
</dbReference>
<dbReference type="EMBL" id="PGCI01000306">
    <property type="protein sequence ID" value="PLW30201.1"/>
    <property type="molecule type" value="Genomic_DNA"/>
</dbReference>
<dbReference type="Proteomes" id="UP000235392">
    <property type="component" value="Unassembled WGS sequence"/>
</dbReference>
<evidence type="ECO:0000313" key="3">
    <source>
        <dbReference type="EMBL" id="PLW39299.1"/>
    </source>
</evidence>
<proteinExistence type="predicted"/>
<dbReference type="EMBL" id="PGCJ01000196">
    <property type="protein sequence ID" value="PLW39299.1"/>
    <property type="molecule type" value="Genomic_DNA"/>
</dbReference>
<sequence>MYLALDRLLKLKSQQSVTEMLTSYQTIAVTYTRISSTPARNIHLTGTSSSQAMSTFASFCQQICTSLRLGGSIVGGGPFDPVPLVDAVPLVDVVPLAEALPLVTIVALRGADITKSLRGTPAGTLRRKE</sequence>